<dbReference type="InterPro" id="IPR015947">
    <property type="entry name" value="PUA-like_sf"/>
</dbReference>
<feature type="domain" description="ASCH" evidence="1">
    <location>
        <begin position="5"/>
        <end position="99"/>
    </location>
</feature>
<proteinExistence type="predicted"/>
<sequence>MKVILSIKPEFAEKIFNGSKKFEFRRRLYKNKQIKTIVVYASSPISKVIGEFEIEEVIYDELNSLWQTTSELSGISRDYYFDYFKGTEMGFAIAVKKAELYDEPVCIKETFGIKPPQSFAYVQTQ</sequence>
<dbReference type="EMBL" id="JAOYOD010000001">
    <property type="protein sequence ID" value="MCV9386862.1"/>
    <property type="molecule type" value="Genomic_DNA"/>
</dbReference>
<evidence type="ECO:0000313" key="2">
    <source>
        <dbReference type="EMBL" id="MCV9386862.1"/>
    </source>
</evidence>
<protein>
    <submittedName>
        <fullName evidence="2">ASCH domain-containing protein</fullName>
    </submittedName>
</protein>
<dbReference type="Gene3D" id="2.30.130.30">
    <property type="entry name" value="Hypothetical protein"/>
    <property type="match status" value="1"/>
</dbReference>
<reference evidence="2 3" key="1">
    <citation type="submission" date="2022-10" db="EMBL/GenBank/DDBJ databases">
        <title>Comparative genomics and taxonomic characterization of three novel marine species of genus Reichenbachiella exhibiting antioxidant and polysaccharide degradation activities.</title>
        <authorList>
            <person name="Muhammad N."/>
            <person name="Lee Y.-J."/>
            <person name="Ko J."/>
            <person name="Kim S.-G."/>
        </authorList>
    </citation>
    <scope>NUCLEOTIDE SEQUENCE [LARGE SCALE GENOMIC DNA]</scope>
    <source>
        <strain evidence="2 3">ABR2-5</strain>
    </source>
</reference>
<organism evidence="2 3">
    <name type="scientific">Reichenbachiella ulvae</name>
    <dbReference type="NCBI Taxonomy" id="2980104"/>
    <lineage>
        <taxon>Bacteria</taxon>
        <taxon>Pseudomonadati</taxon>
        <taxon>Bacteroidota</taxon>
        <taxon>Cytophagia</taxon>
        <taxon>Cytophagales</taxon>
        <taxon>Reichenbachiellaceae</taxon>
        <taxon>Reichenbachiella</taxon>
    </lineage>
</organism>
<gene>
    <name evidence="2" type="ORF">N7U62_09325</name>
</gene>
<dbReference type="RefSeq" id="WP_264137695.1">
    <property type="nucleotide sequence ID" value="NZ_JAOYOD010000001.1"/>
</dbReference>
<dbReference type="InterPro" id="IPR007374">
    <property type="entry name" value="ASCH_domain"/>
</dbReference>
<evidence type="ECO:0000313" key="3">
    <source>
        <dbReference type="Proteomes" id="UP001300692"/>
    </source>
</evidence>
<name>A0ABT3CT48_9BACT</name>
<dbReference type="SUPFAM" id="SSF88697">
    <property type="entry name" value="PUA domain-like"/>
    <property type="match status" value="1"/>
</dbReference>
<accession>A0ABT3CT48</accession>
<dbReference type="Proteomes" id="UP001300692">
    <property type="component" value="Unassembled WGS sequence"/>
</dbReference>
<dbReference type="SMART" id="SM01022">
    <property type="entry name" value="ASCH"/>
    <property type="match status" value="1"/>
</dbReference>
<comment type="caution">
    <text evidence="2">The sequence shown here is derived from an EMBL/GenBank/DDBJ whole genome shotgun (WGS) entry which is preliminary data.</text>
</comment>
<keyword evidence="3" id="KW-1185">Reference proteome</keyword>
<dbReference type="Pfam" id="PF04266">
    <property type="entry name" value="ASCH"/>
    <property type="match status" value="1"/>
</dbReference>
<evidence type="ECO:0000259" key="1">
    <source>
        <dbReference type="SMART" id="SM01022"/>
    </source>
</evidence>